<organism evidence="1 2">
    <name type="scientific">Ectopseudomonas oleovorans</name>
    <name type="common">Pseudomonas oleovorans</name>
    <dbReference type="NCBI Taxonomy" id="301"/>
    <lineage>
        <taxon>Bacteria</taxon>
        <taxon>Pseudomonadati</taxon>
        <taxon>Pseudomonadota</taxon>
        <taxon>Gammaproteobacteria</taxon>
        <taxon>Pseudomonadales</taxon>
        <taxon>Pseudomonadaceae</taxon>
        <taxon>Ectopseudomonas</taxon>
    </lineage>
</organism>
<evidence type="ECO:0000313" key="1">
    <source>
        <dbReference type="EMBL" id="SUD59827.1"/>
    </source>
</evidence>
<dbReference type="RefSeq" id="WP_084340534.1">
    <property type="nucleotide sequence ID" value="NZ_UGUW01000004.1"/>
</dbReference>
<protein>
    <submittedName>
        <fullName evidence="1">Uncharacterized protein</fullName>
    </submittedName>
</protein>
<proteinExistence type="predicted"/>
<sequence>MSSFDFRLAELPEAAPLQHSAAVTQIERELKDLFVELFAMVGKDTFDAGVLGAAHLGSFDLVRKMVNHDGLVLLRGAREESATRYLYRAWKSGDVQKRGLHFVRTYLQLLFPGEASVKQLWHDKRHPYGTAFIANEPRDPYWFHFLGEAGLQLNGAWKVGRPLLVDEVEPPPHAPDEENLFLTSRIEILLGLEALASGENQLEAGRRSATSGLLDVIRAVIPARLVPIFRFWLRFVLSVQVRTSGSLLMQKDSLMRYRWCGRIVTNDDDAKWSLGRDAELVRLPQPLGSFRVGERRGGKSAWRLHSCRASSSILMEQKSSAVVYRMPGLGERGRRLDGAWHLGGRQPEALTWADIRKAVEVVQPQQLLTTFHEHIDIRYPASPARLGSAMRIGGGWRLNGEARLALARGGQKLGGFKLARQGIGAEAESIYRIDGTASGSPARLPLQTVAKLRRWNRKLDGRWQLGAVTRIGRFWLDGVRLRSRKMTAARALGGFRLSPNEHAGLADLGAVRSMPLNGSWRLGAMAAPEFSLTITRVR</sequence>
<reference evidence="1 2" key="1">
    <citation type="submission" date="2018-06" db="EMBL/GenBank/DDBJ databases">
        <authorList>
            <consortium name="Pathogen Informatics"/>
            <person name="Doyle S."/>
        </authorList>
    </citation>
    <scope>NUCLEOTIDE SEQUENCE [LARGE SCALE GENOMIC DNA]</scope>
    <source>
        <strain evidence="1 2">NCTC10860</strain>
    </source>
</reference>
<name>A0A379K556_ECTOL</name>
<dbReference type="EMBL" id="UGUW01000004">
    <property type="protein sequence ID" value="SUD59827.1"/>
    <property type="molecule type" value="Genomic_DNA"/>
</dbReference>
<gene>
    <name evidence="1" type="ORF">NCTC10860_02140</name>
</gene>
<evidence type="ECO:0000313" key="2">
    <source>
        <dbReference type="Proteomes" id="UP000254084"/>
    </source>
</evidence>
<dbReference type="Proteomes" id="UP000254084">
    <property type="component" value="Unassembled WGS sequence"/>
</dbReference>
<accession>A0A379K556</accession>
<dbReference type="AlphaFoldDB" id="A0A379K556"/>